<proteinExistence type="predicted"/>
<dbReference type="OrthoDB" id="9852178at2"/>
<feature type="signal peptide" evidence="1">
    <location>
        <begin position="1"/>
        <end position="22"/>
    </location>
</feature>
<accession>A0A3M9MVD3</accession>
<evidence type="ECO:0000313" key="3">
    <source>
        <dbReference type="Proteomes" id="UP000272117"/>
    </source>
</evidence>
<keyword evidence="1" id="KW-0732">Signal</keyword>
<gene>
    <name evidence="2" type="ORF">EFB08_08780</name>
</gene>
<reference evidence="2 3" key="1">
    <citation type="submission" date="2018-11" db="EMBL/GenBank/DDBJ databases">
        <title>Rufibacter latericius sp. nov., isolated from water in Baiyang Lake.</title>
        <authorList>
            <person name="Yang Y."/>
        </authorList>
    </citation>
    <scope>NUCLEOTIDE SEQUENCE [LARGE SCALE GENOMIC DNA]</scope>
    <source>
        <strain evidence="2 3">R-22-1c-1</strain>
    </source>
</reference>
<organism evidence="2 3">
    <name type="scientific">Rufibacter latericius</name>
    <dbReference type="NCBI Taxonomy" id="2487040"/>
    <lineage>
        <taxon>Bacteria</taxon>
        <taxon>Pseudomonadati</taxon>
        <taxon>Bacteroidota</taxon>
        <taxon>Cytophagia</taxon>
        <taxon>Cytophagales</taxon>
        <taxon>Hymenobacteraceae</taxon>
        <taxon>Rufibacter</taxon>
    </lineage>
</organism>
<dbReference type="Proteomes" id="UP000272117">
    <property type="component" value="Unassembled WGS sequence"/>
</dbReference>
<sequence length="188" mass="21614">MSNRIKLIFLSAIGLLFNSCLEATSTDNKLKTQGSAEELSSSKTYVGNTEKTIDSLAAELQRRDIKFKSLEEASTGESVEIESEKESDSYAYRYRVEIYLSEIYKSVYLTKIEYYGEGGQRIKSTYNIDLEKELHLSGEQTSDLRFVRWVSPFEFEMTVDTRLFTVRIVNSEKVETKEKLPTTTPKKH</sequence>
<dbReference type="EMBL" id="RJJD01000004">
    <property type="protein sequence ID" value="RNI28718.1"/>
    <property type="molecule type" value="Genomic_DNA"/>
</dbReference>
<evidence type="ECO:0000256" key="1">
    <source>
        <dbReference type="SAM" id="SignalP"/>
    </source>
</evidence>
<evidence type="ECO:0008006" key="4">
    <source>
        <dbReference type="Google" id="ProtNLM"/>
    </source>
</evidence>
<protein>
    <recommendedName>
        <fullName evidence="4">Lipoprotein</fullName>
    </recommendedName>
</protein>
<feature type="chain" id="PRO_5018134358" description="Lipoprotein" evidence="1">
    <location>
        <begin position="23"/>
        <end position="188"/>
    </location>
</feature>
<name>A0A3M9MVD3_9BACT</name>
<evidence type="ECO:0000313" key="2">
    <source>
        <dbReference type="EMBL" id="RNI28718.1"/>
    </source>
</evidence>
<comment type="caution">
    <text evidence="2">The sequence shown here is derived from an EMBL/GenBank/DDBJ whole genome shotgun (WGS) entry which is preliminary data.</text>
</comment>
<dbReference type="AlphaFoldDB" id="A0A3M9MVD3"/>
<keyword evidence="3" id="KW-1185">Reference proteome</keyword>
<dbReference type="RefSeq" id="WP_123126575.1">
    <property type="nucleotide sequence ID" value="NZ_RJJD01000004.1"/>
</dbReference>